<dbReference type="InterPro" id="IPR001789">
    <property type="entry name" value="Sig_transdc_resp-reg_receiver"/>
</dbReference>
<evidence type="ECO:0000256" key="1">
    <source>
        <dbReference type="ARBA" id="ARBA00018672"/>
    </source>
</evidence>
<evidence type="ECO:0000256" key="2">
    <source>
        <dbReference type="ARBA" id="ARBA00022553"/>
    </source>
</evidence>
<evidence type="ECO:0000256" key="6">
    <source>
        <dbReference type="ARBA" id="ARBA00023163"/>
    </source>
</evidence>
<evidence type="ECO:0000256" key="5">
    <source>
        <dbReference type="ARBA" id="ARBA00023125"/>
    </source>
</evidence>
<dbReference type="Proteomes" id="UP000515960">
    <property type="component" value="Chromosome"/>
</dbReference>
<dbReference type="PROSITE" id="PS51755">
    <property type="entry name" value="OMPR_PHOB"/>
    <property type="match status" value="1"/>
</dbReference>
<evidence type="ECO:0000313" key="12">
    <source>
        <dbReference type="EMBL" id="QNL43310.1"/>
    </source>
</evidence>
<dbReference type="InterPro" id="IPR001867">
    <property type="entry name" value="OmpR/PhoB-type_DNA-bd"/>
</dbReference>
<organism evidence="12 13">
    <name type="scientific">Oscillibacter hominis</name>
    <dbReference type="NCBI Taxonomy" id="2763056"/>
    <lineage>
        <taxon>Bacteria</taxon>
        <taxon>Bacillati</taxon>
        <taxon>Bacillota</taxon>
        <taxon>Clostridia</taxon>
        <taxon>Eubacteriales</taxon>
        <taxon>Oscillospiraceae</taxon>
        <taxon>Oscillibacter</taxon>
    </lineage>
</organism>
<dbReference type="KEGG" id="ohi:H8790_07300"/>
<dbReference type="EMBL" id="CP060490">
    <property type="protein sequence ID" value="QNL43310.1"/>
    <property type="molecule type" value="Genomic_DNA"/>
</dbReference>
<dbReference type="SUPFAM" id="SSF52172">
    <property type="entry name" value="CheY-like"/>
    <property type="match status" value="1"/>
</dbReference>
<evidence type="ECO:0000313" key="13">
    <source>
        <dbReference type="Proteomes" id="UP000515960"/>
    </source>
</evidence>
<dbReference type="PANTHER" id="PTHR48111">
    <property type="entry name" value="REGULATOR OF RPOS"/>
    <property type="match status" value="1"/>
</dbReference>
<dbReference type="GO" id="GO:0000156">
    <property type="term" value="F:phosphorelay response regulator activity"/>
    <property type="evidence" value="ECO:0007669"/>
    <property type="project" value="TreeGrafter"/>
</dbReference>
<dbReference type="Gene3D" id="3.40.50.2300">
    <property type="match status" value="1"/>
</dbReference>
<evidence type="ECO:0000256" key="7">
    <source>
        <dbReference type="ARBA" id="ARBA00024867"/>
    </source>
</evidence>
<dbReference type="RefSeq" id="WP_187331901.1">
    <property type="nucleotide sequence ID" value="NZ_CP060490.1"/>
</dbReference>
<gene>
    <name evidence="12" type="ORF">H8790_07300</name>
</gene>
<dbReference type="InterPro" id="IPR039420">
    <property type="entry name" value="WalR-like"/>
</dbReference>
<keyword evidence="4" id="KW-0805">Transcription regulation</keyword>
<dbReference type="InterPro" id="IPR011006">
    <property type="entry name" value="CheY-like_superfamily"/>
</dbReference>
<dbReference type="InterPro" id="IPR036388">
    <property type="entry name" value="WH-like_DNA-bd_sf"/>
</dbReference>
<dbReference type="SMART" id="SM00862">
    <property type="entry name" value="Trans_reg_C"/>
    <property type="match status" value="1"/>
</dbReference>
<name>A0A7G9B179_9FIRM</name>
<evidence type="ECO:0000259" key="11">
    <source>
        <dbReference type="PROSITE" id="PS51755"/>
    </source>
</evidence>
<proteinExistence type="predicted"/>
<keyword evidence="5 9" id="KW-0238">DNA-binding</keyword>
<evidence type="ECO:0000256" key="8">
    <source>
        <dbReference type="PROSITE-ProRule" id="PRU00169"/>
    </source>
</evidence>
<keyword evidence="3" id="KW-0902">Two-component regulatory system</keyword>
<keyword evidence="13" id="KW-1185">Reference proteome</keyword>
<feature type="modified residue" description="4-aspartylphosphate" evidence="8">
    <location>
        <position position="52"/>
    </location>
</feature>
<dbReference type="GO" id="GO:0000976">
    <property type="term" value="F:transcription cis-regulatory region binding"/>
    <property type="evidence" value="ECO:0007669"/>
    <property type="project" value="TreeGrafter"/>
</dbReference>
<dbReference type="Gene3D" id="1.10.10.10">
    <property type="entry name" value="Winged helix-like DNA-binding domain superfamily/Winged helix DNA-binding domain"/>
    <property type="match status" value="1"/>
</dbReference>
<feature type="domain" description="Response regulatory" evidence="10">
    <location>
        <begin position="3"/>
        <end position="115"/>
    </location>
</feature>
<dbReference type="GO" id="GO:0032993">
    <property type="term" value="C:protein-DNA complex"/>
    <property type="evidence" value="ECO:0007669"/>
    <property type="project" value="TreeGrafter"/>
</dbReference>
<comment type="function">
    <text evidence="7">May play the central regulatory role in sporulation. It may be an element of the effector pathway responsible for the activation of sporulation genes in response to nutritional stress. Spo0A may act in concert with spo0H (a sigma factor) to control the expression of some genes that are critical to the sporulation process.</text>
</comment>
<dbReference type="Gene3D" id="6.10.250.690">
    <property type="match status" value="1"/>
</dbReference>
<protein>
    <recommendedName>
        <fullName evidence="1">Stage 0 sporulation protein A homolog</fullName>
    </recommendedName>
</protein>
<reference evidence="12 13" key="1">
    <citation type="submission" date="2020-08" db="EMBL/GenBank/DDBJ databases">
        <authorList>
            <person name="Liu C."/>
            <person name="Sun Q."/>
        </authorList>
    </citation>
    <scope>NUCLEOTIDE SEQUENCE [LARGE SCALE GENOMIC DNA]</scope>
    <source>
        <strain evidence="12 13">NSJ-62</strain>
    </source>
</reference>
<evidence type="ECO:0000259" key="10">
    <source>
        <dbReference type="PROSITE" id="PS50110"/>
    </source>
</evidence>
<keyword evidence="2 8" id="KW-0597">Phosphoprotein</keyword>
<evidence type="ECO:0000256" key="9">
    <source>
        <dbReference type="PROSITE-ProRule" id="PRU01091"/>
    </source>
</evidence>
<dbReference type="Pfam" id="PF00072">
    <property type="entry name" value="Response_reg"/>
    <property type="match status" value="1"/>
</dbReference>
<dbReference type="CDD" id="cd00383">
    <property type="entry name" value="trans_reg_C"/>
    <property type="match status" value="1"/>
</dbReference>
<dbReference type="AlphaFoldDB" id="A0A7G9B179"/>
<sequence length="218" mass="25038">MNRILIAEDEAPIANLVRTALEEAGYSCSWAPDGDRAADLLEKEMFDLVLLDIMLPRVNGYELLEYCQELDVPVIFLTAKGELQDRVKGLRMGAEDYITKPFELMELLARVETVLRRCGKSGRVISLMPDIEIDTASRVVRKNGAPVALTVKEYDLLLLFCQNRNVALYRDRIYERVWGEEYLGDSRTVDLHIQRLRRKLGLEDRLVAVYKVGYRLEV</sequence>
<dbReference type="CDD" id="cd17574">
    <property type="entry name" value="REC_OmpR"/>
    <property type="match status" value="1"/>
</dbReference>
<dbReference type="GO" id="GO:0006355">
    <property type="term" value="P:regulation of DNA-templated transcription"/>
    <property type="evidence" value="ECO:0007669"/>
    <property type="project" value="InterPro"/>
</dbReference>
<dbReference type="Pfam" id="PF00486">
    <property type="entry name" value="Trans_reg_C"/>
    <property type="match status" value="1"/>
</dbReference>
<dbReference type="PANTHER" id="PTHR48111:SF1">
    <property type="entry name" value="TWO-COMPONENT RESPONSE REGULATOR ORR33"/>
    <property type="match status" value="1"/>
</dbReference>
<keyword evidence="6" id="KW-0804">Transcription</keyword>
<dbReference type="PROSITE" id="PS50110">
    <property type="entry name" value="RESPONSE_REGULATORY"/>
    <property type="match status" value="1"/>
</dbReference>
<accession>A0A7G9B179</accession>
<evidence type="ECO:0000256" key="3">
    <source>
        <dbReference type="ARBA" id="ARBA00023012"/>
    </source>
</evidence>
<dbReference type="SMART" id="SM00448">
    <property type="entry name" value="REC"/>
    <property type="match status" value="1"/>
</dbReference>
<dbReference type="GO" id="GO:0005829">
    <property type="term" value="C:cytosol"/>
    <property type="evidence" value="ECO:0007669"/>
    <property type="project" value="TreeGrafter"/>
</dbReference>
<feature type="domain" description="OmpR/PhoB-type" evidence="11">
    <location>
        <begin position="122"/>
        <end position="218"/>
    </location>
</feature>
<evidence type="ECO:0000256" key="4">
    <source>
        <dbReference type="ARBA" id="ARBA00023015"/>
    </source>
</evidence>
<feature type="DNA-binding region" description="OmpR/PhoB-type" evidence="9">
    <location>
        <begin position="122"/>
        <end position="218"/>
    </location>
</feature>